<dbReference type="GO" id="GO:0000725">
    <property type="term" value="P:recombinational repair"/>
    <property type="evidence" value="ECO:0007669"/>
    <property type="project" value="TreeGrafter"/>
</dbReference>
<evidence type="ECO:0000313" key="8">
    <source>
        <dbReference type="Proteomes" id="UP000490060"/>
    </source>
</evidence>
<dbReference type="EMBL" id="OENE01000035">
    <property type="protein sequence ID" value="SOU89585.1"/>
    <property type="molecule type" value="Genomic_DNA"/>
</dbReference>
<keyword evidence="1" id="KW-0547">Nucleotide-binding</keyword>
<name>A0A2I2MAL0_9FLAO</name>
<dbReference type="PANTHER" id="PTHR11070">
    <property type="entry name" value="UVRD / RECB / PCRA DNA HELICASE FAMILY MEMBER"/>
    <property type="match status" value="1"/>
</dbReference>
<dbReference type="RefSeq" id="WP_058884608.1">
    <property type="nucleotide sequence ID" value="NZ_JAFMUH010000008.1"/>
</dbReference>
<evidence type="ECO:0000256" key="1">
    <source>
        <dbReference type="ARBA" id="ARBA00022741"/>
    </source>
</evidence>
<reference evidence="7 8" key="1">
    <citation type="submission" date="2017-11" db="EMBL/GenBank/DDBJ databases">
        <authorList>
            <person name="Duchaud E."/>
        </authorList>
    </citation>
    <scope>NUCLEOTIDE SEQUENCE [LARGE SCALE GENOMIC DNA]</scope>
    <source>
        <strain evidence="7 8">TNO010</strain>
    </source>
</reference>
<dbReference type="Pfam" id="PF13361">
    <property type="entry name" value="UvrD_C"/>
    <property type="match status" value="1"/>
</dbReference>
<dbReference type="InterPro" id="IPR027417">
    <property type="entry name" value="P-loop_NTPase"/>
</dbReference>
<evidence type="ECO:0000259" key="6">
    <source>
        <dbReference type="Pfam" id="PF13361"/>
    </source>
</evidence>
<organism evidence="7 8">
    <name type="scientific">Tenacibaculum finnmarkense genomovar ulcerans</name>
    <dbReference type="NCBI Taxonomy" id="2781388"/>
    <lineage>
        <taxon>Bacteria</taxon>
        <taxon>Pseudomonadati</taxon>
        <taxon>Bacteroidota</taxon>
        <taxon>Flavobacteriia</taxon>
        <taxon>Flavobacteriales</taxon>
        <taxon>Flavobacteriaceae</taxon>
        <taxon>Tenacibaculum</taxon>
        <taxon>Tenacibaculum finnmarkense</taxon>
    </lineage>
</organism>
<dbReference type="SUPFAM" id="SSF52540">
    <property type="entry name" value="P-loop containing nucleoside triphosphate hydrolases"/>
    <property type="match status" value="1"/>
</dbReference>
<dbReference type="GO" id="GO:0043138">
    <property type="term" value="F:3'-5' DNA helicase activity"/>
    <property type="evidence" value="ECO:0007669"/>
    <property type="project" value="TreeGrafter"/>
</dbReference>
<dbReference type="GO" id="GO:0005524">
    <property type="term" value="F:ATP binding"/>
    <property type="evidence" value="ECO:0007669"/>
    <property type="project" value="UniProtKB-KW"/>
</dbReference>
<dbReference type="GO" id="GO:0016787">
    <property type="term" value="F:hydrolase activity"/>
    <property type="evidence" value="ECO:0007669"/>
    <property type="project" value="UniProtKB-KW"/>
</dbReference>
<sequence>MLIPYNQLSNEQKGVIRSVSRETGNLFVEGPPGSGKTLISLYTLGDIVKKENIRPLLLMYNHSLYGYLSSELSELGIRDNITLATKDTFFWNLAREHDIKPPNYDARYGEKYEFVLRELSAIAMDKQHDITVIDEIQDLMIEEWEVLKKISKRILTLGDFNQGIYKTNLTRDKIKDYGVFESLSVIYRFHKNIAKLASYFSENKEDIVGKVDGDSQTQPELIDVKRSEDFSKVAEILKQIKSYRKSIGVISPNISRLKQLNEYLKNNGIENNYYPSTKDLRTHDFTSTIPLLISSHSSKGLEFESVILFGFDKGSGAIYHLERENKLNNIIYVSMTRTNNHLYIVRTEDTIQELKNLTVDKEVEKIEMSIDDIF</sequence>
<dbReference type="InterPro" id="IPR014017">
    <property type="entry name" value="DNA_helicase_UvrD-like_C"/>
</dbReference>
<evidence type="ECO:0000313" key="7">
    <source>
        <dbReference type="EMBL" id="SOU89585.1"/>
    </source>
</evidence>
<evidence type="ECO:0000256" key="4">
    <source>
        <dbReference type="ARBA" id="ARBA00022840"/>
    </source>
</evidence>
<keyword evidence="3" id="KW-0347">Helicase</keyword>
<dbReference type="InterPro" id="IPR000212">
    <property type="entry name" value="DNA_helicase_UvrD/REP"/>
</dbReference>
<proteinExistence type="predicted"/>
<dbReference type="Gene3D" id="3.40.50.300">
    <property type="entry name" value="P-loop containing nucleotide triphosphate hydrolases"/>
    <property type="match status" value="2"/>
</dbReference>
<evidence type="ECO:0000256" key="5">
    <source>
        <dbReference type="ARBA" id="ARBA00034923"/>
    </source>
</evidence>
<keyword evidence="2" id="KW-0378">Hydrolase</keyword>
<dbReference type="GO" id="GO:0003677">
    <property type="term" value="F:DNA binding"/>
    <property type="evidence" value="ECO:0007669"/>
    <property type="project" value="InterPro"/>
</dbReference>
<feature type="domain" description="UvrD-like helicase C-terminal" evidence="6">
    <location>
        <begin position="287"/>
        <end position="347"/>
    </location>
</feature>
<dbReference type="Proteomes" id="UP000490060">
    <property type="component" value="Unassembled WGS sequence"/>
</dbReference>
<evidence type="ECO:0000256" key="3">
    <source>
        <dbReference type="ARBA" id="ARBA00022806"/>
    </source>
</evidence>
<gene>
    <name evidence="7" type="ORF">TNO010_400162</name>
</gene>
<dbReference type="AlphaFoldDB" id="A0A2I2MAL0"/>
<dbReference type="PANTHER" id="PTHR11070:SF2">
    <property type="entry name" value="ATP-DEPENDENT DNA HELICASE SRS2"/>
    <property type="match status" value="1"/>
</dbReference>
<protein>
    <recommendedName>
        <fullName evidence="5">DNA 3'-5' helicase II</fullName>
    </recommendedName>
</protein>
<accession>A0A2I2MAL0</accession>
<keyword evidence="4" id="KW-0067">ATP-binding</keyword>
<evidence type="ECO:0000256" key="2">
    <source>
        <dbReference type="ARBA" id="ARBA00022801"/>
    </source>
</evidence>